<dbReference type="SMART" id="SM00530">
    <property type="entry name" value="HTH_XRE"/>
    <property type="match status" value="1"/>
</dbReference>
<proteinExistence type="predicted"/>
<accession>A0A1E7XJF6</accession>
<dbReference type="STRING" id="481719.LASUN_01980"/>
<gene>
    <name evidence="5" type="primary">immR_2</name>
    <name evidence="5" type="ORF">LASUN_01980</name>
</gene>
<feature type="coiled-coil region" evidence="2">
    <location>
        <begin position="59"/>
        <end position="86"/>
    </location>
</feature>
<dbReference type="EMBL" id="MIQE01000002">
    <property type="protein sequence ID" value="OFA13199.1"/>
    <property type="molecule type" value="Genomic_DNA"/>
</dbReference>
<dbReference type="CDD" id="cd00093">
    <property type="entry name" value="HTH_XRE"/>
    <property type="match status" value="1"/>
</dbReference>
<dbReference type="InterPro" id="IPR010982">
    <property type="entry name" value="Lambda_DNA-bd_dom_sf"/>
</dbReference>
<keyword evidence="3" id="KW-0812">Transmembrane</keyword>
<keyword evidence="2" id="KW-0175">Coiled coil</keyword>
<reference evidence="5 6" key="1">
    <citation type="submission" date="2016-09" db="EMBL/GenBank/DDBJ databases">
        <title>Genome Sequence of Lactobacillus sunkii Strain CG01.</title>
        <authorList>
            <person name="Poehlein A."/>
            <person name="Gabris C."/>
            <person name="Bengelsdorf F.R."/>
            <person name="Duerre P."/>
            <person name="Daniel R."/>
        </authorList>
    </citation>
    <scope>NUCLEOTIDE SEQUENCE [LARGE SCALE GENOMIC DNA]</scope>
    <source>
        <strain evidence="5 6">CG_D</strain>
    </source>
</reference>
<evidence type="ECO:0000313" key="6">
    <source>
        <dbReference type="Proteomes" id="UP000177010"/>
    </source>
</evidence>
<evidence type="ECO:0000313" key="5">
    <source>
        <dbReference type="EMBL" id="OFA13199.1"/>
    </source>
</evidence>
<dbReference type="RefSeq" id="WP_070366971.1">
    <property type="nucleotide sequence ID" value="NZ_JAZHVW010000006.1"/>
</dbReference>
<sequence>MDSVSSQLKSARVSNGLSQNEVATILHISRQSVSKWENGRTYPDIDNLVLLSELYKTSIDDLVKSNEELQQQIKANNSKIKERQTNLKKINTETYQNRDEGIFLAVLGLVSAIIPPIGIFIPIYVMWRNNRFNSLYKSIYVICVVVMIVSLWGTLIFLNDNWFDPTQTKIYKVN</sequence>
<evidence type="ECO:0000259" key="4">
    <source>
        <dbReference type="PROSITE" id="PS50943"/>
    </source>
</evidence>
<protein>
    <submittedName>
        <fullName evidence="5">HTH-type transcriptional regulator ImmR</fullName>
    </submittedName>
</protein>
<evidence type="ECO:0000256" key="3">
    <source>
        <dbReference type="SAM" id="Phobius"/>
    </source>
</evidence>
<comment type="caution">
    <text evidence="5">The sequence shown here is derived from an EMBL/GenBank/DDBJ whole genome shotgun (WGS) entry which is preliminary data.</text>
</comment>
<organism evidence="5 6">
    <name type="scientific">Lentilactobacillus sunkii</name>
    <dbReference type="NCBI Taxonomy" id="481719"/>
    <lineage>
        <taxon>Bacteria</taxon>
        <taxon>Bacillati</taxon>
        <taxon>Bacillota</taxon>
        <taxon>Bacilli</taxon>
        <taxon>Lactobacillales</taxon>
        <taxon>Lactobacillaceae</taxon>
        <taxon>Lentilactobacillus</taxon>
    </lineage>
</organism>
<dbReference type="PANTHER" id="PTHR46558:SF15">
    <property type="entry name" value="HELIX-TURN-HELIX DOMAIN PROTEIN"/>
    <property type="match status" value="1"/>
</dbReference>
<feature type="transmembrane region" description="Helical" evidence="3">
    <location>
        <begin position="102"/>
        <end position="127"/>
    </location>
</feature>
<evidence type="ECO:0000256" key="2">
    <source>
        <dbReference type="SAM" id="Coils"/>
    </source>
</evidence>
<keyword evidence="3" id="KW-1133">Transmembrane helix</keyword>
<feature type="domain" description="HTH cro/C1-type" evidence="4">
    <location>
        <begin position="8"/>
        <end position="62"/>
    </location>
</feature>
<keyword evidence="1" id="KW-0238">DNA-binding</keyword>
<dbReference type="Proteomes" id="UP000177010">
    <property type="component" value="Unassembled WGS sequence"/>
</dbReference>
<dbReference type="Pfam" id="PF01381">
    <property type="entry name" value="HTH_3"/>
    <property type="match status" value="1"/>
</dbReference>
<dbReference type="Gene3D" id="1.10.260.40">
    <property type="entry name" value="lambda repressor-like DNA-binding domains"/>
    <property type="match status" value="1"/>
</dbReference>
<name>A0A1E7XJF6_9LACO</name>
<keyword evidence="3" id="KW-0472">Membrane</keyword>
<dbReference type="GO" id="GO:0003677">
    <property type="term" value="F:DNA binding"/>
    <property type="evidence" value="ECO:0007669"/>
    <property type="project" value="UniProtKB-KW"/>
</dbReference>
<evidence type="ECO:0000256" key="1">
    <source>
        <dbReference type="ARBA" id="ARBA00023125"/>
    </source>
</evidence>
<dbReference type="PANTHER" id="PTHR46558">
    <property type="entry name" value="TRACRIPTIONAL REGULATORY PROTEIN-RELATED-RELATED"/>
    <property type="match status" value="1"/>
</dbReference>
<dbReference type="AlphaFoldDB" id="A0A1E7XJF6"/>
<dbReference type="SUPFAM" id="SSF47413">
    <property type="entry name" value="lambda repressor-like DNA-binding domains"/>
    <property type="match status" value="1"/>
</dbReference>
<dbReference type="InterPro" id="IPR001387">
    <property type="entry name" value="Cro/C1-type_HTH"/>
</dbReference>
<dbReference type="PROSITE" id="PS50943">
    <property type="entry name" value="HTH_CROC1"/>
    <property type="match status" value="1"/>
</dbReference>
<feature type="transmembrane region" description="Helical" evidence="3">
    <location>
        <begin position="139"/>
        <end position="158"/>
    </location>
</feature>